<evidence type="ECO:0000256" key="6">
    <source>
        <dbReference type="ARBA" id="ARBA00022833"/>
    </source>
</evidence>
<dbReference type="Gene3D" id="3.40.630.10">
    <property type="entry name" value="Zn peptidases"/>
    <property type="match status" value="2"/>
</dbReference>
<dbReference type="PRINTS" id="PR00934">
    <property type="entry name" value="XHISDIPTASE"/>
</dbReference>
<dbReference type="SUPFAM" id="SSF53187">
    <property type="entry name" value="Zn-dependent exopeptidases"/>
    <property type="match status" value="1"/>
</dbReference>
<accession>A0A318MU30</accession>
<comment type="cofactor">
    <cofactor evidence="2">
        <name>Zn(2+)</name>
        <dbReference type="ChEBI" id="CHEBI:29105"/>
    </cofactor>
</comment>
<dbReference type="PANTHER" id="PTHR43501">
    <property type="entry name" value="CYTOSOL NON-SPECIFIC DIPEPTIDASE"/>
    <property type="match status" value="1"/>
</dbReference>
<evidence type="ECO:0000256" key="13">
    <source>
        <dbReference type="ARBA" id="ARBA00061423"/>
    </source>
</evidence>
<keyword evidence="3" id="KW-0645">Protease</keyword>
<evidence type="ECO:0000313" key="21">
    <source>
        <dbReference type="Proteomes" id="UP000247838"/>
    </source>
</evidence>
<dbReference type="GO" id="GO:0046872">
    <property type="term" value="F:metal ion binding"/>
    <property type="evidence" value="ECO:0007669"/>
    <property type="project" value="UniProtKB-KW"/>
</dbReference>
<evidence type="ECO:0000256" key="17">
    <source>
        <dbReference type="ARBA" id="ARBA00077688"/>
    </source>
</evidence>
<dbReference type="EC" id="3.4.13.18" evidence="11"/>
<dbReference type="AlphaFoldDB" id="A0A318MU30"/>
<sequence>MIMLTSLKPKSLWTIFNQICQIPHPSHHEQMITKYLVDFAQNHNIECHLDKVGNILLRKGATEGLEHLPSIALQAHMDMVPQKNEDTQHDFLIDPIKPYIDGEWVKAKGTTLGADNGIGLASALAVLIDPEVKHGPIEVLITVSEETGMVGAFGLQPNWLNSHYLINTDSEDEGEIFTGCAGGVDFKSTFAINYGLIPEVHDTFLRLSLKGLKGGHSGCDIHLGRGNAIKLLVRFLVEYAQDIPFRLADLSGGTLRNAIPREAFAEISLNSQDLAKFESIIKQYQDILKSELQRVEPNIHFDSVKISQDKLKRVLTTEHQQKILNWLNCAPNGVIRMCDDMPTVVETSLNLGIVEIKENQISAYFLIRSQVDTAKDAVVATLISHSQLTNANYEISDGYSGWTPNLNSQLLKLSEEKYDELFSKKAKIMIIHAGLECGLFTKYYPNMDMISIGPTIVSPHSPDEKVNIKSVEKYWLLLLAILKSADKLK</sequence>
<evidence type="ECO:0000256" key="14">
    <source>
        <dbReference type="ARBA" id="ARBA00071271"/>
    </source>
</evidence>
<organism evidence="20 21">
    <name type="scientific">Frischella perrara</name>
    <dbReference type="NCBI Taxonomy" id="1267021"/>
    <lineage>
        <taxon>Bacteria</taxon>
        <taxon>Pseudomonadati</taxon>
        <taxon>Pseudomonadota</taxon>
        <taxon>Gammaproteobacteria</taxon>
        <taxon>Orbales</taxon>
        <taxon>Orbaceae</taxon>
        <taxon>Frischella</taxon>
    </lineage>
</organism>
<dbReference type="CDD" id="cd03890">
    <property type="entry name" value="M20_pepD"/>
    <property type="match status" value="1"/>
</dbReference>
<evidence type="ECO:0000313" key="20">
    <source>
        <dbReference type="EMBL" id="PXY95459.1"/>
    </source>
</evidence>
<evidence type="ECO:0000256" key="3">
    <source>
        <dbReference type="ARBA" id="ARBA00022670"/>
    </source>
</evidence>
<dbReference type="SUPFAM" id="SSF55031">
    <property type="entry name" value="Bacterial exopeptidase dimerisation domain"/>
    <property type="match status" value="1"/>
</dbReference>
<evidence type="ECO:0000256" key="16">
    <source>
        <dbReference type="ARBA" id="ARBA00076004"/>
    </source>
</evidence>
<feature type="domain" description="Peptidase M20 dimerisation" evidence="19">
    <location>
        <begin position="208"/>
        <end position="293"/>
    </location>
</feature>
<dbReference type="GO" id="GO:0070573">
    <property type="term" value="F:metallodipeptidase activity"/>
    <property type="evidence" value="ECO:0007669"/>
    <property type="project" value="TreeGrafter"/>
</dbReference>
<keyword evidence="6" id="KW-0862">Zinc</keyword>
<evidence type="ECO:0000256" key="15">
    <source>
        <dbReference type="ARBA" id="ARBA00075285"/>
    </source>
</evidence>
<keyword evidence="7" id="KW-0224">Dipeptidase</keyword>
<protein>
    <recommendedName>
        <fullName evidence="14">Cytosol non-specific dipeptidase</fullName>
        <ecNumber evidence="11">3.4.13.18</ecNumber>
    </recommendedName>
    <alternativeName>
        <fullName evidence="17">Aminoacyl-histidine dipeptidase</fullName>
    </alternativeName>
    <alternativeName>
        <fullName evidence="16">Beta-alanyl-histidine dipeptidase</fullName>
    </alternativeName>
    <alternativeName>
        <fullName evidence="15">Carnosinase</fullName>
    </alternativeName>
    <alternativeName>
        <fullName evidence="12">Peptidase D</fullName>
    </alternativeName>
    <alternativeName>
        <fullName evidence="18">Xaa-His dipeptidase</fullName>
    </alternativeName>
</protein>
<keyword evidence="5" id="KW-0378">Hydrolase</keyword>
<dbReference type="EMBL" id="QGLM01000013">
    <property type="protein sequence ID" value="PXY95459.1"/>
    <property type="molecule type" value="Genomic_DNA"/>
</dbReference>
<dbReference type="InterPro" id="IPR002933">
    <property type="entry name" value="Peptidase_M20"/>
</dbReference>
<dbReference type="GO" id="GO:0005829">
    <property type="term" value="C:cytosol"/>
    <property type="evidence" value="ECO:0007669"/>
    <property type="project" value="TreeGrafter"/>
</dbReference>
<dbReference type="PIRSF" id="PIRSF016599">
    <property type="entry name" value="Xaa-His_dipept"/>
    <property type="match status" value="1"/>
</dbReference>
<evidence type="ECO:0000256" key="9">
    <source>
        <dbReference type="ARBA" id="ARBA00023285"/>
    </source>
</evidence>
<evidence type="ECO:0000256" key="2">
    <source>
        <dbReference type="ARBA" id="ARBA00001947"/>
    </source>
</evidence>
<evidence type="ECO:0000256" key="11">
    <source>
        <dbReference type="ARBA" id="ARBA00038976"/>
    </source>
</evidence>
<dbReference type="NCBIfam" id="TIGR01893">
    <property type="entry name" value="aa-his-dipept"/>
    <property type="match status" value="1"/>
</dbReference>
<evidence type="ECO:0000256" key="10">
    <source>
        <dbReference type="ARBA" id="ARBA00036421"/>
    </source>
</evidence>
<keyword evidence="4" id="KW-0479">Metal-binding</keyword>
<dbReference type="Proteomes" id="UP000247838">
    <property type="component" value="Unassembled WGS sequence"/>
</dbReference>
<evidence type="ECO:0000256" key="7">
    <source>
        <dbReference type="ARBA" id="ARBA00022997"/>
    </source>
</evidence>
<dbReference type="InterPro" id="IPR036264">
    <property type="entry name" value="Bact_exopeptidase_dim_dom"/>
</dbReference>
<dbReference type="PANTHER" id="PTHR43501:SF1">
    <property type="entry name" value="CYTOSOL NON-SPECIFIC DIPEPTIDASE"/>
    <property type="match status" value="1"/>
</dbReference>
<name>A0A318MU30_FRIPE</name>
<dbReference type="FunFam" id="3.40.630.10:FF:000015">
    <property type="entry name" value="Aminoacyl-histidine dipeptidase PepD"/>
    <property type="match status" value="1"/>
</dbReference>
<dbReference type="Pfam" id="PF01546">
    <property type="entry name" value="Peptidase_M20"/>
    <property type="match status" value="1"/>
</dbReference>
<evidence type="ECO:0000256" key="8">
    <source>
        <dbReference type="ARBA" id="ARBA00023049"/>
    </source>
</evidence>
<keyword evidence="8" id="KW-0482">Metalloprotease</keyword>
<dbReference type="Pfam" id="PF07687">
    <property type="entry name" value="M20_dimer"/>
    <property type="match status" value="1"/>
</dbReference>
<proteinExistence type="inferred from homology"/>
<evidence type="ECO:0000256" key="12">
    <source>
        <dbReference type="ARBA" id="ARBA00044252"/>
    </source>
</evidence>
<evidence type="ECO:0000256" key="1">
    <source>
        <dbReference type="ARBA" id="ARBA00001941"/>
    </source>
</evidence>
<evidence type="ECO:0000256" key="18">
    <source>
        <dbReference type="ARBA" id="ARBA00078074"/>
    </source>
</evidence>
<dbReference type="FunFam" id="3.40.630.10:FF:000018">
    <property type="entry name" value="Aminoacyl-histidine dipeptidase PepD"/>
    <property type="match status" value="1"/>
</dbReference>
<dbReference type="InterPro" id="IPR001160">
    <property type="entry name" value="Peptidase_M20C"/>
</dbReference>
<evidence type="ECO:0000256" key="5">
    <source>
        <dbReference type="ARBA" id="ARBA00022801"/>
    </source>
</evidence>
<reference evidence="20 21" key="1">
    <citation type="submission" date="2018-05" db="EMBL/GenBank/DDBJ databases">
        <title>Reference genomes for bee gut microbiota database.</title>
        <authorList>
            <person name="Ellegaard K.M."/>
        </authorList>
    </citation>
    <scope>NUCLEOTIDE SEQUENCE [LARGE SCALE GENOMIC DNA]</scope>
    <source>
        <strain evidence="20 21">ESL0167</strain>
    </source>
</reference>
<gene>
    <name evidence="20" type="ORF">DKK76_06495</name>
</gene>
<keyword evidence="9" id="KW-0170">Cobalt</keyword>
<comment type="similarity">
    <text evidence="13">Belongs to the peptidase M20C family.</text>
</comment>
<comment type="catalytic activity">
    <reaction evidence="10">
        <text>Hydrolysis of dipeptides, preferentially hydrophobic dipeptides including prolyl amino acids.</text>
        <dbReference type="EC" id="3.4.13.18"/>
    </reaction>
</comment>
<dbReference type="InterPro" id="IPR011650">
    <property type="entry name" value="Peptidase_M20_dimer"/>
</dbReference>
<dbReference type="GO" id="GO:0006508">
    <property type="term" value="P:proteolysis"/>
    <property type="evidence" value="ECO:0007669"/>
    <property type="project" value="UniProtKB-KW"/>
</dbReference>
<comment type="cofactor">
    <cofactor evidence="1">
        <name>Co(2+)</name>
        <dbReference type="ChEBI" id="CHEBI:48828"/>
    </cofactor>
</comment>
<evidence type="ECO:0000256" key="4">
    <source>
        <dbReference type="ARBA" id="ARBA00022723"/>
    </source>
</evidence>
<comment type="caution">
    <text evidence="20">The sequence shown here is derived from an EMBL/GenBank/DDBJ whole genome shotgun (WGS) entry which is preliminary data.</text>
</comment>
<evidence type="ECO:0000259" key="19">
    <source>
        <dbReference type="Pfam" id="PF07687"/>
    </source>
</evidence>